<evidence type="ECO:0000256" key="1">
    <source>
        <dbReference type="ARBA" id="ARBA00023015"/>
    </source>
</evidence>
<dbReference type="Gene3D" id="1.10.10.60">
    <property type="entry name" value="Homeodomain-like"/>
    <property type="match status" value="1"/>
</dbReference>
<organism evidence="4 5">
    <name type="scientific">Pseudomonas kuykendallii</name>
    <dbReference type="NCBI Taxonomy" id="1007099"/>
    <lineage>
        <taxon>Bacteria</taxon>
        <taxon>Pseudomonadati</taxon>
        <taxon>Pseudomonadota</taxon>
        <taxon>Gammaproteobacteria</taxon>
        <taxon>Pseudomonadales</taxon>
        <taxon>Pseudomonadaceae</taxon>
        <taxon>Pseudomonas</taxon>
    </lineage>
</organism>
<dbReference type="GO" id="GO:0003700">
    <property type="term" value="F:DNA-binding transcription factor activity"/>
    <property type="evidence" value="ECO:0007669"/>
    <property type="project" value="InterPro"/>
</dbReference>
<dbReference type="InterPro" id="IPR009594">
    <property type="entry name" value="Tscrpt_reg_HTH_AraC_N"/>
</dbReference>
<feature type="domain" description="HTH araC/xylS-type" evidence="3">
    <location>
        <begin position="207"/>
        <end position="305"/>
    </location>
</feature>
<dbReference type="GO" id="GO:0043565">
    <property type="term" value="F:sequence-specific DNA binding"/>
    <property type="evidence" value="ECO:0007669"/>
    <property type="project" value="InterPro"/>
</dbReference>
<protein>
    <submittedName>
        <fullName evidence="4">Transcriptional regulator, AraC family</fullName>
    </submittedName>
</protein>
<proteinExistence type="predicted"/>
<dbReference type="SMART" id="SM00342">
    <property type="entry name" value="HTH_ARAC"/>
    <property type="match status" value="1"/>
</dbReference>
<dbReference type="OrthoDB" id="34150at2"/>
<name>A0A1H2QV23_9PSED</name>
<dbReference type="EMBL" id="FNNU01000001">
    <property type="protein sequence ID" value="SDW11032.1"/>
    <property type="molecule type" value="Genomic_DNA"/>
</dbReference>
<keyword evidence="2" id="KW-0804">Transcription</keyword>
<evidence type="ECO:0000256" key="2">
    <source>
        <dbReference type="ARBA" id="ARBA00023163"/>
    </source>
</evidence>
<dbReference type="Proteomes" id="UP000243778">
    <property type="component" value="Unassembled WGS sequence"/>
</dbReference>
<dbReference type="PANTHER" id="PTHR43436:SF1">
    <property type="entry name" value="TRANSCRIPTIONAL REGULATORY PROTEIN"/>
    <property type="match status" value="1"/>
</dbReference>
<gene>
    <name evidence="4" type="ORF">SAMN05216287_0159</name>
</gene>
<evidence type="ECO:0000313" key="4">
    <source>
        <dbReference type="EMBL" id="SDW11032.1"/>
    </source>
</evidence>
<accession>A0A1H2QV23</accession>
<keyword evidence="5" id="KW-1185">Reference proteome</keyword>
<evidence type="ECO:0000313" key="5">
    <source>
        <dbReference type="Proteomes" id="UP000243778"/>
    </source>
</evidence>
<evidence type="ECO:0000259" key="3">
    <source>
        <dbReference type="PROSITE" id="PS01124"/>
    </source>
</evidence>
<dbReference type="Pfam" id="PF12833">
    <property type="entry name" value="HTH_18"/>
    <property type="match status" value="1"/>
</dbReference>
<dbReference type="Pfam" id="PF06719">
    <property type="entry name" value="AraC_N"/>
    <property type="match status" value="1"/>
</dbReference>
<dbReference type="PANTHER" id="PTHR43436">
    <property type="entry name" value="ARAC-FAMILY TRANSCRIPTIONAL REGULATOR"/>
    <property type="match status" value="1"/>
</dbReference>
<keyword evidence="1" id="KW-0805">Transcription regulation</keyword>
<dbReference type="InterPro" id="IPR009057">
    <property type="entry name" value="Homeodomain-like_sf"/>
</dbReference>
<dbReference type="InterPro" id="IPR018060">
    <property type="entry name" value="HTH_AraC"/>
</dbReference>
<dbReference type="SUPFAM" id="SSF46689">
    <property type="entry name" value="Homeodomain-like"/>
    <property type="match status" value="2"/>
</dbReference>
<reference evidence="5" key="1">
    <citation type="submission" date="2016-10" db="EMBL/GenBank/DDBJ databases">
        <authorList>
            <person name="Varghese N."/>
            <person name="Submissions S."/>
        </authorList>
    </citation>
    <scope>NUCLEOTIDE SEQUENCE [LARGE SCALE GENOMIC DNA]</scope>
    <source>
        <strain evidence="5">NRRL B-59562</strain>
    </source>
</reference>
<dbReference type="RefSeq" id="WP_090223767.1">
    <property type="nucleotide sequence ID" value="NZ_FNNU01000001.1"/>
</dbReference>
<dbReference type="STRING" id="1007099.SAMN05216287_0159"/>
<dbReference type="PROSITE" id="PS01124">
    <property type="entry name" value="HTH_ARAC_FAMILY_2"/>
    <property type="match status" value="1"/>
</dbReference>
<dbReference type="AlphaFoldDB" id="A0A1H2QV23"/>
<sequence>MSLPYSSNSPLPLEIETRRTELADLVMRHVPGEGVHTTTISKLDLIRGDQPTEHSTPALYEPCLCLIAQGRKQACLGEEIYFYDPLHYLIASVSLPISGRVIEASPQEPYLCVRLSLDLAQITELIAETGIPQPPRSQSSRGLFVERVDSSLLDAMSRLLRLLETPADAPTLAPLIIREIYYRLLRSPQGARLQEIAIVDSQAHRIARAIEWLNQHYHKPLRIDDLAQVVNLSSSTLHHRFKSVTAMSPLQYQKQLRLQEARRLMITEGLDASAAGYRVGYESASQFSREYSRQFGAPPLRDLARLRTSA</sequence>